<keyword evidence="1" id="KW-1133">Transmembrane helix</keyword>
<evidence type="ECO:0000313" key="3">
    <source>
        <dbReference type="Proteomes" id="UP000653411"/>
    </source>
</evidence>
<dbReference type="AlphaFoldDB" id="A0A917XAY2"/>
<protein>
    <submittedName>
        <fullName evidence="2">Uncharacterized protein</fullName>
    </submittedName>
</protein>
<gene>
    <name evidence="2" type="ORF">GCM10011578_026300</name>
</gene>
<keyword evidence="1" id="KW-0472">Membrane</keyword>
<comment type="caution">
    <text evidence="2">The sequence shown here is derived from an EMBL/GenBank/DDBJ whole genome shotgun (WGS) entry which is preliminary data.</text>
</comment>
<dbReference type="Proteomes" id="UP000653411">
    <property type="component" value="Unassembled WGS sequence"/>
</dbReference>
<evidence type="ECO:0000256" key="1">
    <source>
        <dbReference type="SAM" id="Phobius"/>
    </source>
</evidence>
<reference evidence="2" key="1">
    <citation type="journal article" date="2014" name="Int. J. Syst. Evol. Microbiol.">
        <title>Complete genome sequence of Corynebacterium casei LMG S-19264T (=DSM 44701T), isolated from a smear-ripened cheese.</title>
        <authorList>
            <consortium name="US DOE Joint Genome Institute (JGI-PGF)"/>
            <person name="Walter F."/>
            <person name="Albersmeier A."/>
            <person name="Kalinowski J."/>
            <person name="Ruckert C."/>
        </authorList>
    </citation>
    <scope>NUCLEOTIDE SEQUENCE</scope>
    <source>
        <strain evidence="2">CGMCC 4.7110</strain>
    </source>
</reference>
<name>A0A917XAY2_9ACTN</name>
<keyword evidence="3" id="KW-1185">Reference proteome</keyword>
<reference evidence="2" key="2">
    <citation type="submission" date="2020-09" db="EMBL/GenBank/DDBJ databases">
        <authorList>
            <person name="Sun Q."/>
            <person name="Zhou Y."/>
        </authorList>
    </citation>
    <scope>NUCLEOTIDE SEQUENCE</scope>
    <source>
        <strain evidence="2">CGMCC 4.7110</strain>
    </source>
</reference>
<feature type="transmembrane region" description="Helical" evidence="1">
    <location>
        <begin position="54"/>
        <end position="72"/>
    </location>
</feature>
<dbReference type="EMBL" id="BMML01000005">
    <property type="protein sequence ID" value="GGN03453.1"/>
    <property type="molecule type" value="Genomic_DNA"/>
</dbReference>
<sequence>MSGVYRYTVRSLLSGGIDGIAVWIRCERYGASTWQLAAPLREARAMRSMSRTGLVSAGLGLGATVGFFGSLLRERSALAAARDAAGEGSEEQPSWGVGSYRSRWTTFRTFPSAVARVSSGNWIPSAAKQR</sequence>
<accession>A0A917XAY2</accession>
<evidence type="ECO:0000313" key="2">
    <source>
        <dbReference type="EMBL" id="GGN03453.1"/>
    </source>
</evidence>
<proteinExistence type="predicted"/>
<organism evidence="2 3">
    <name type="scientific">Streptomyces fuscichromogenes</name>
    <dbReference type="NCBI Taxonomy" id="1324013"/>
    <lineage>
        <taxon>Bacteria</taxon>
        <taxon>Bacillati</taxon>
        <taxon>Actinomycetota</taxon>
        <taxon>Actinomycetes</taxon>
        <taxon>Kitasatosporales</taxon>
        <taxon>Streptomycetaceae</taxon>
        <taxon>Streptomyces</taxon>
    </lineage>
</organism>
<keyword evidence="1" id="KW-0812">Transmembrane</keyword>